<accession>A0A976X4Y4</accession>
<dbReference type="InterPro" id="IPR012507">
    <property type="entry name" value="YibE_F"/>
</dbReference>
<feature type="transmembrane region" description="Helical" evidence="1">
    <location>
        <begin position="221"/>
        <end position="243"/>
    </location>
</feature>
<feature type="transmembrane region" description="Helical" evidence="1">
    <location>
        <begin position="78"/>
        <end position="97"/>
    </location>
</feature>
<proteinExistence type="predicted"/>
<dbReference type="PANTHER" id="PTHR41771:SF1">
    <property type="entry name" value="MEMBRANE PROTEIN"/>
    <property type="match status" value="1"/>
</dbReference>
<name>A0A976X4Y4_9LACO</name>
<gene>
    <name evidence="2" type="ORF">MOO44_04815</name>
</gene>
<keyword evidence="1" id="KW-0812">Transmembrane</keyword>
<dbReference type="PANTHER" id="PTHR41771">
    <property type="entry name" value="MEMBRANE PROTEIN-RELATED"/>
    <property type="match status" value="1"/>
</dbReference>
<evidence type="ECO:0000256" key="1">
    <source>
        <dbReference type="SAM" id="Phobius"/>
    </source>
</evidence>
<keyword evidence="3" id="KW-1185">Reference proteome</keyword>
<evidence type="ECO:0000313" key="3">
    <source>
        <dbReference type="Proteomes" id="UP000831181"/>
    </source>
</evidence>
<feature type="transmembrane region" description="Helical" evidence="1">
    <location>
        <begin position="117"/>
        <end position="142"/>
    </location>
</feature>
<feature type="transmembrane region" description="Helical" evidence="1">
    <location>
        <begin position="186"/>
        <end position="209"/>
    </location>
</feature>
<dbReference type="PIRSF" id="PIRSF031503">
    <property type="entry name" value="UCP031503_mp"/>
    <property type="match status" value="1"/>
</dbReference>
<dbReference type="Proteomes" id="UP000831181">
    <property type="component" value="Chromosome"/>
</dbReference>
<keyword evidence="1" id="KW-0472">Membrane</keyword>
<dbReference type="RefSeq" id="WP_260116058.1">
    <property type="nucleotide sequence ID" value="NZ_CP093361.1"/>
</dbReference>
<organism evidence="2 3">
    <name type="scientific">Nicoliella spurrieriana</name>
    <dbReference type="NCBI Taxonomy" id="2925830"/>
    <lineage>
        <taxon>Bacteria</taxon>
        <taxon>Bacillati</taxon>
        <taxon>Bacillota</taxon>
        <taxon>Bacilli</taxon>
        <taxon>Lactobacillales</taxon>
        <taxon>Lactobacillaceae</taxon>
        <taxon>Nicoliella</taxon>
    </lineage>
</organism>
<evidence type="ECO:0000313" key="2">
    <source>
        <dbReference type="EMBL" id="UQS86250.1"/>
    </source>
</evidence>
<dbReference type="Pfam" id="PF07907">
    <property type="entry name" value="YibE_F"/>
    <property type="match status" value="1"/>
</dbReference>
<dbReference type="KEGG" id="lbe:MOO44_04815"/>
<dbReference type="InterPro" id="IPR014564">
    <property type="entry name" value="UCP031503_TM"/>
</dbReference>
<reference evidence="2" key="1">
    <citation type="journal article" date="2022" name="Int. J. Syst. Evol. Microbiol.">
        <title>Apilactobacillus apisilvae sp. nov., Nicolia spurrieriana gen. nov. sp. nov., Bombilactobacillus folatiphilus sp. nov. and Bombilactobacillus thymidiniphilus sp. nov., four new lactic acid bacterial isolates from stingless bees Tetragonula carbonaria and Austroplebeia australis.</title>
        <authorList>
            <person name="Oliphant S.A."/>
            <person name="Watson-Haigh N.S."/>
            <person name="Sumby K.M."/>
            <person name="Gardner J."/>
            <person name="Groom S."/>
            <person name="Jiranek V."/>
        </authorList>
    </citation>
    <scope>NUCLEOTIDE SEQUENCE</scope>
    <source>
        <strain evidence="2">SGEP1_A5</strain>
    </source>
</reference>
<dbReference type="AlphaFoldDB" id="A0A976X4Y4"/>
<feature type="transmembrane region" description="Helical" evidence="1">
    <location>
        <begin position="39"/>
        <end position="66"/>
    </location>
</feature>
<sequence length="261" mass="28089">MSTITMLGLILLILMVVVGGKQGLQSFLSLLFNFGCLFFSIVLIAFHFSPLLVTLVTGVIILAITIFLSGTSDQTSQIAFIASLVVLLLLVALIIPVEHWAQVQGFGLEDSDDLEGMSILVGIDYVQVAIATAILSTLGAIAEATMAIASGLDEIIEQHPQIKASRLFTDGILVGKQIIGTTLNTLFFGLFGGSLSLFIWFAGLHYSIGSIINDKIFAGEFIIILFSLIGVIITIPVTSLVMAQQYQIRQSKKGKVDKHDE</sequence>
<keyword evidence="1" id="KW-1133">Transmembrane helix</keyword>
<dbReference type="EMBL" id="CP093361">
    <property type="protein sequence ID" value="UQS86250.1"/>
    <property type="molecule type" value="Genomic_DNA"/>
</dbReference>
<protein>
    <submittedName>
        <fullName evidence="2">YibE/F family protein</fullName>
    </submittedName>
</protein>